<reference evidence="1" key="1">
    <citation type="journal article" date="2015" name="Nature">
        <title>Complex archaea that bridge the gap between prokaryotes and eukaryotes.</title>
        <authorList>
            <person name="Spang A."/>
            <person name="Saw J.H."/>
            <person name="Jorgensen S.L."/>
            <person name="Zaremba-Niedzwiedzka K."/>
            <person name="Martijn J."/>
            <person name="Lind A.E."/>
            <person name="van Eijk R."/>
            <person name="Schleper C."/>
            <person name="Guy L."/>
            <person name="Ettema T.J."/>
        </authorList>
    </citation>
    <scope>NUCLEOTIDE SEQUENCE</scope>
</reference>
<proteinExistence type="predicted"/>
<comment type="caution">
    <text evidence="1">The sequence shown here is derived from an EMBL/GenBank/DDBJ whole genome shotgun (WGS) entry which is preliminary data.</text>
</comment>
<name>A0A0F9LM30_9ZZZZ</name>
<accession>A0A0F9LM30</accession>
<organism evidence="1">
    <name type="scientific">marine sediment metagenome</name>
    <dbReference type="NCBI Taxonomy" id="412755"/>
    <lineage>
        <taxon>unclassified sequences</taxon>
        <taxon>metagenomes</taxon>
        <taxon>ecological metagenomes</taxon>
    </lineage>
</organism>
<dbReference type="AlphaFoldDB" id="A0A0F9LM30"/>
<gene>
    <name evidence="1" type="ORF">LCGC14_1564380</name>
</gene>
<sequence>MTLDESISDVRSKARGRTRYEGQEPFRDEVLVAEINRLREALVEIARGRKDCGRPLGGQVAMQVARVALKNMGYDWGALTAPRMGGRHD</sequence>
<protein>
    <submittedName>
        <fullName evidence="1">Uncharacterized protein</fullName>
    </submittedName>
</protein>
<evidence type="ECO:0000313" key="1">
    <source>
        <dbReference type="EMBL" id="KKM39532.1"/>
    </source>
</evidence>
<dbReference type="EMBL" id="LAZR01012118">
    <property type="protein sequence ID" value="KKM39532.1"/>
    <property type="molecule type" value="Genomic_DNA"/>
</dbReference>